<dbReference type="EMBL" id="BMAT01007789">
    <property type="protein sequence ID" value="GFR71468.1"/>
    <property type="molecule type" value="Genomic_DNA"/>
</dbReference>
<organism evidence="1 2">
    <name type="scientific">Elysia marginata</name>
    <dbReference type="NCBI Taxonomy" id="1093978"/>
    <lineage>
        <taxon>Eukaryota</taxon>
        <taxon>Metazoa</taxon>
        <taxon>Spiralia</taxon>
        <taxon>Lophotrochozoa</taxon>
        <taxon>Mollusca</taxon>
        <taxon>Gastropoda</taxon>
        <taxon>Heterobranchia</taxon>
        <taxon>Euthyneura</taxon>
        <taxon>Panpulmonata</taxon>
        <taxon>Sacoglossa</taxon>
        <taxon>Placobranchoidea</taxon>
        <taxon>Plakobranchidae</taxon>
        <taxon>Elysia</taxon>
    </lineage>
</organism>
<evidence type="ECO:0000313" key="1">
    <source>
        <dbReference type="EMBL" id="GFR71468.1"/>
    </source>
</evidence>
<proteinExistence type="predicted"/>
<dbReference type="AlphaFoldDB" id="A0AAV4FDI0"/>
<dbReference type="Proteomes" id="UP000762676">
    <property type="component" value="Unassembled WGS sequence"/>
</dbReference>
<gene>
    <name evidence="1" type="ORF">ElyMa_003814400</name>
</gene>
<sequence>MFCMSKETNFNSTAKTSVDCPLNIQSAKITSSITPLTRSRWCKSASGYAYQILDHTSPRSPTYSSNASFTFYQGPPFELPDIFGLIGQVLEFPSCAAAETSDSPGHNRAWRLSPAWFSTRLHTSRAHWTWYMRLGLSDSESDFPCNNTGRDGNT</sequence>
<evidence type="ECO:0000313" key="2">
    <source>
        <dbReference type="Proteomes" id="UP000762676"/>
    </source>
</evidence>
<comment type="caution">
    <text evidence="1">The sequence shown here is derived from an EMBL/GenBank/DDBJ whole genome shotgun (WGS) entry which is preliminary data.</text>
</comment>
<keyword evidence="2" id="KW-1185">Reference proteome</keyword>
<protein>
    <submittedName>
        <fullName evidence="1">Uncharacterized protein</fullName>
    </submittedName>
</protein>
<accession>A0AAV4FDI0</accession>
<name>A0AAV4FDI0_9GAST</name>
<reference evidence="1 2" key="1">
    <citation type="journal article" date="2021" name="Elife">
        <title>Chloroplast acquisition without the gene transfer in kleptoplastic sea slugs, Plakobranchus ocellatus.</title>
        <authorList>
            <person name="Maeda T."/>
            <person name="Takahashi S."/>
            <person name="Yoshida T."/>
            <person name="Shimamura S."/>
            <person name="Takaki Y."/>
            <person name="Nagai Y."/>
            <person name="Toyoda A."/>
            <person name="Suzuki Y."/>
            <person name="Arimoto A."/>
            <person name="Ishii H."/>
            <person name="Satoh N."/>
            <person name="Nishiyama T."/>
            <person name="Hasebe M."/>
            <person name="Maruyama T."/>
            <person name="Minagawa J."/>
            <person name="Obokata J."/>
            <person name="Shigenobu S."/>
        </authorList>
    </citation>
    <scope>NUCLEOTIDE SEQUENCE [LARGE SCALE GENOMIC DNA]</scope>
</reference>